<keyword evidence="1" id="KW-0472">Membrane</keyword>
<keyword evidence="3" id="KW-1185">Reference proteome</keyword>
<evidence type="ECO:0000313" key="3">
    <source>
        <dbReference type="Proteomes" id="UP000316855"/>
    </source>
</evidence>
<feature type="transmembrane region" description="Helical" evidence="1">
    <location>
        <begin position="321"/>
        <end position="343"/>
    </location>
</feature>
<dbReference type="EMBL" id="CP036343">
    <property type="protein sequence ID" value="QDT90615.1"/>
    <property type="molecule type" value="Genomic_DNA"/>
</dbReference>
<keyword evidence="1" id="KW-1133">Transmembrane helix</keyword>
<protein>
    <recommendedName>
        <fullName evidence="4">Double zinc ribbon</fullName>
    </recommendedName>
</protein>
<organism evidence="2 3">
    <name type="scientific">Gimesia algae</name>
    <dbReference type="NCBI Taxonomy" id="2527971"/>
    <lineage>
        <taxon>Bacteria</taxon>
        <taxon>Pseudomonadati</taxon>
        <taxon>Planctomycetota</taxon>
        <taxon>Planctomycetia</taxon>
        <taxon>Planctomycetales</taxon>
        <taxon>Planctomycetaceae</taxon>
        <taxon>Gimesia</taxon>
    </lineage>
</organism>
<dbReference type="RefSeq" id="WP_145226696.1">
    <property type="nucleotide sequence ID" value="NZ_CP036343.1"/>
</dbReference>
<reference evidence="2 3" key="1">
    <citation type="submission" date="2019-02" db="EMBL/GenBank/DDBJ databases">
        <title>Deep-cultivation of Planctomycetes and their phenomic and genomic characterization uncovers novel biology.</title>
        <authorList>
            <person name="Wiegand S."/>
            <person name="Jogler M."/>
            <person name="Boedeker C."/>
            <person name="Pinto D."/>
            <person name="Vollmers J."/>
            <person name="Rivas-Marin E."/>
            <person name="Kohn T."/>
            <person name="Peeters S.H."/>
            <person name="Heuer A."/>
            <person name="Rast P."/>
            <person name="Oberbeckmann S."/>
            <person name="Bunk B."/>
            <person name="Jeske O."/>
            <person name="Meyerdierks A."/>
            <person name="Storesund J.E."/>
            <person name="Kallscheuer N."/>
            <person name="Luecker S."/>
            <person name="Lage O.M."/>
            <person name="Pohl T."/>
            <person name="Merkel B.J."/>
            <person name="Hornburger P."/>
            <person name="Mueller R.-W."/>
            <person name="Bruemmer F."/>
            <person name="Labrenz M."/>
            <person name="Spormann A.M."/>
            <person name="Op den Camp H."/>
            <person name="Overmann J."/>
            <person name="Amann R."/>
            <person name="Jetten M.S.M."/>
            <person name="Mascher T."/>
            <person name="Medema M.H."/>
            <person name="Devos D.P."/>
            <person name="Kaster A.-K."/>
            <person name="Ovreas L."/>
            <person name="Rohde M."/>
            <person name="Galperin M.Y."/>
            <person name="Jogler C."/>
        </authorList>
    </citation>
    <scope>NUCLEOTIDE SEQUENCE [LARGE SCALE GENOMIC DNA]</scope>
    <source>
        <strain evidence="2 3">Pan161</strain>
    </source>
</reference>
<dbReference type="OrthoDB" id="292864at2"/>
<keyword evidence="1" id="KW-0812">Transmembrane</keyword>
<gene>
    <name evidence="2" type="ORF">Pan161_22680</name>
</gene>
<dbReference type="Proteomes" id="UP000316855">
    <property type="component" value="Chromosome"/>
</dbReference>
<dbReference type="KEGG" id="gax:Pan161_22680"/>
<name>A0A517VC91_9PLAN</name>
<feature type="transmembrane region" description="Helical" evidence="1">
    <location>
        <begin position="241"/>
        <end position="261"/>
    </location>
</feature>
<evidence type="ECO:0008006" key="4">
    <source>
        <dbReference type="Google" id="ProtNLM"/>
    </source>
</evidence>
<feature type="transmembrane region" description="Helical" evidence="1">
    <location>
        <begin position="171"/>
        <end position="192"/>
    </location>
</feature>
<proteinExistence type="predicted"/>
<accession>A0A517VC91</accession>
<dbReference type="AlphaFoldDB" id="A0A517VC91"/>
<evidence type="ECO:0000313" key="2">
    <source>
        <dbReference type="EMBL" id="QDT90615.1"/>
    </source>
</evidence>
<evidence type="ECO:0000256" key="1">
    <source>
        <dbReference type="SAM" id="Phobius"/>
    </source>
</evidence>
<feature type="transmembrane region" description="Helical" evidence="1">
    <location>
        <begin position="282"/>
        <end position="309"/>
    </location>
</feature>
<sequence>MTSEFSCPGCEKVLKTSDDKAGRRAKCPQCGEPITVPAAQEPDLFDDGFEQFDTDLPVPERESFLAGSNSPADIQCPMCGAANPRGTLTCDYCGEMMHHTVHQRWEPNQIKVGEVFSRSWQLYTEHLGLCVAVPFLASLLSMLLLMALFAVLILLFILINGALMINGAPAAFSMGLMILIFIIASTVVLNYFEAGTQVVLLKIALGEETGLNDLFSGGRFLLRMILCGIVFQLVVGFGNMIFFLIGFFLGLLFWPYPYLLIDRNLPGIEAFTGSIDLTKKNLLSMTLVFLAIIGIPLLLGAGLILGGMMLIEFLNVSPLPVILTGGVFAFVVFGFVYTFQMLVRAVAYRCMTRIN</sequence>
<feature type="transmembrane region" description="Helical" evidence="1">
    <location>
        <begin position="127"/>
        <end position="159"/>
    </location>
</feature>